<dbReference type="GO" id="GO:0000271">
    <property type="term" value="P:polysaccharide biosynthetic process"/>
    <property type="evidence" value="ECO:0007669"/>
    <property type="project" value="TreeGrafter"/>
</dbReference>
<dbReference type="PANTHER" id="PTHR30244:SF36">
    <property type="entry name" value="3-OXO-GLUCOSE-6-PHOSPHATE:GLUTAMATE AMINOTRANSFERASE"/>
    <property type="match status" value="1"/>
</dbReference>
<dbReference type="InterPro" id="IPR000653">
    <property type="entry name" value="DegT/StrS_aminotransferase"/>
</dbReference>
<dbReference type="InterPro" id="IPR015422">
    <property type="entry name" value="PyrdxlP-dep_Trfase_small"/>
</dbReference>
<protein>
    <submittedName>
        <fullName evidence="6">dTDP-3-amino-3,6-dideoxy-alpha-D-galactopyranose transaminase</fullName>
    </submittedName>
</protein>
<dbReference type="Gene3D" id="3.90.1150.10">
    <property type="entry name" value="Aspartate Aminotransferase, domain 1"/>
    <property type="match status" value="1"/>
</dbReference>
<proteinExistence type="inferred from homology"/>
<gene>
    <name evidence="6" type="primary">fdtB</name>
</gene>
<evidence type="ECO:0000313" key="6">
    <source>
        <dbReference type="EMBL" id="QHR93276.1"/>
    </source>
</evidence>
<evidence type="ECO:0000256" key="3">
    <source>
        <dbReference type="PIRSR" id="PIRSR000390-1"/>
    </source>
</evidence>
<evidence type="ECO:0000256" key="1">
    <source>
        <dbReference type="ARBA" id="ARBA00022898"/>
    </source>
</evidence>
<accession>A0A6B9XT69</accession>
<dbReference type="CDD" id="cd00616">
    <property type="entry name" value="AHBA_syn"/>
    <property type="match status" value="1"/>
</dbReference>
<evidence type="ECO:0000256" key="4">
    <source>
        <dbReference type="PIRSR" id="PIRSR000390-2"/>
    </source>
</evidence>
<evidence type="ECO:0000256" key="5">
    <source>
        <dbReference type="RuleBase" id="RU004508"/>
    </source>
</evidence>
<feature type="modified residue" description="N6-(pyridoxal phosphate)lysine" evidence="4">
    <location>
        <position position="190"/>
    </location>
</feature>
<dbReference type="InterPro" id="IPR015424">
    <property type="entry name" value="PyrdxlP-dep_Trfase"/>
</dbReference>
<dbReference type="Gene3D" id="3.40.640.10">
    <property type="entry name" value="Type I PLP-dependent aspartate aminotransferase-like (Major domain)"/>
    <property type="match status" value="1"/>
</dbReference>
<organism evidence="6">
    <name type="scientific">Enterobacter cloacae</name>
    <dbReference type="NCBI Taxonomy" id="550"/>
    <lineage>
        <taxon>Bacteria</taxon>
        <taxon>Pseudomonadati</taxon>
        <taxon>Pseudomonadota</taxon>
        <taxon>Gammaproteobacteria</taxon>
        <taxon>Enterobacterales</taxon>
        <taxon>Enterobacteriaceae</taxon>
        <taxon>Enterobacter</taxon>
        <taxon>Enterobacter cloacae complex</taxon>
    </lineage>
</organism>
<dbReference type="PIRSF" id="PIRSF000390">
    <property type="entry name" value="PLP_StrS"/>
    <property type="match status" value="1"/>
</dbReference>
<dbReference type="Pfam" id="PF01041">
    <property type="entry name" value="DegT_DnrJ_EryC1"/>
    <property type="match status" value="1"/>
</dbReference>
<name>A0A6B9XT69_ENTCL</name>
<sequence>MKIDFLNLKDVNSRFNNELKKACERVINSGWYITGSELEYFEKEFSAYCGSKHAIGVANGLDALILTIRAWKVLGKLKDGDEVIVPANTYIASILAITENKLVPVLVEPDEITFNLNVESILNAITPKTRLILPVHLYGQISPMDEIVKIAKENQLLVLEDAAQAHGASLNNTRAGNWGDAAGFSFYPGKNLGALGDAGAITTNDDELAKVLLALRNYGSHEKYKNIYTGVNSRLDEIQAAMLRVKLRYLEDDTAKRRSIAQRYLTEINNDLIKLPFVKNSLNHVWHLFVIKTEYREEFHKHLASQGVQTLIHYPVPPHKQAAYKEYNILELPITEGIHRQVLSIPMSPTMTEEEVSWVVMAVNGFCR</sequence>
<dbReference type="GO" id="GO:0030170">
    <property type="term" value="F:pyridoxal phosphate binding"/>
    <property type="evidence" value="ECO:0007669"/>
    <property type="project" value="TreeGrafter"/>
</dbReference>
<feature type="active site" description="Proton acceptor" evidence="3">
    <location>
        <position position="190"/>
    </location>
</feature>
<dbReference type="InterPro" id="IPR015421">
    <property type="entry name" value="PyrdxlP-dep_Trfase_major"/>
</dbReference>
<dbReference type="GO" id="GO:0008483">
    <property type="term" value="F:transaminase activity"/>
    <property type="evidence" value="ECO:0007669"/>
    <property type="project" value="TreeGrafter"/>
</dbReference>
<keyword evidence="1 4" id="KW-0663">Pyridoxal phosphate</keyword>
<dbReference type="EMBL" id="MK595730">
    <property type="protein sequence ID" value="QHR93276.1"/>
    <property type="molecule type" value="Genomic_DNA"/>
</dbReference>
<dbReference type="PANTHER" id="PTHR30244">
    <property type="entry name" value="TRANSAMINASE"/>
    <property type="match status" value="1"/>
</dbReference>
<dbReference type="AlphaFoldDB" id="A0A6B9XT69"/>
<comment type="similarity">
    <text evidence="2 5">Belongs to the DegT/DnrJ/EryC1 family.</text>
</comment>
<dbReference type="SUPFAM" id="SSF53383">
    <property type="entry name" value="PLP-dependent transferases"/>
    <property type="match status" value="1"/>
</dbReference>
<reference evidence="6" key="1">
    <citation type="submission" date="2019-03" db="EMBL/GenBank/DDBJ databases">
        <title>Genetic characterization of the O-antigen and development of a molecular serotyping scheme for Enterobacter cloacae.</title>
        <authorList>
            <person name="Li Y."/>
            <person name="Huang J."/>
            <person name="Wang X."/>
            <person name="Xu C."/>
            <person name="Han T."/>
            <person name="Guo X."/>
        </authorList>
    </citation>
    <scope>NUCLEOTIDE SEQUENCE</scope>
    <source>
        <strain evidence="6">NCTC 11587</strain>
    </source>
</reference>
<evidence type="ECO:0000256" key="2">
    <source>
        <dbReference type="ARBA" id="ARBA00037999"/>
    </source>
</evidence>